<gene>
    <name evidence="3" type="ORF">L228DRAFT_235257</name>
</gene>
<feature type="compositionally biased region" description="Basic and acidic residues" evidence="1">
    <location>
        <begin position="198"/>
        <end position="212"/>
    </location>
</feature>
<dbReference type="PANTHER" id="PTHR15111">
    <property type="entry name" value="RNA POLYMERASE II SUBUNIT 5-MEDIATING PROTEIN NNX3"/>
    <property type="match status" value="1"/>
</dbReference>
<feature type="domain" description="DUF3835" evidence="2">
    <location>
        <begin position="562"/>
        <end position="642"/>
    </location>
</feature>
<dbReference type="SUPFAM" id="SSF46579">
    <property type="entry name" value="Prefoldin"/>
    <property type="match status" value="1"/>
</dbReference>
<dbReference type="AlphaFoldDB" id="A0A165JF01"/>
<evidence type="ECO:0000256" key="1">
    <source>
        <dbReference type="SAM" id="MobiDB-lite"/>
    </source>
</evidence>
<keyword evidence="4" id="KW-1185">Reference proteome</keyword>
<dbReference type="InterPro" id="IPR009053">
    <property type="entry name" value="Prefoldin"/>
</dbReference>
<feature type="compositionally biased region" description="Polar residues" evidence="1">
    <location>
        <begin position="488"/>
        <end position="503"/>
    </location>
</feature>
<feature type="compositionally biased region" description="Basic and acidic residues" evidence="1">
    <location>
        <begin position="405"/>
        <end position="418"/>
    </location>
</feature>
<dbReference type="Pfam" id="PF12927">
    <property type="entry name" value="DUF3835"/>
    <property type="match status" value="1"/>
</dbReference>
<dbReference type="InParanoid" id="A0A165JF01"/>
<dbReference type="Gene3D" id="1.10.287.370">
    <property type="match status" value="1"/>
</dbReference>
<dbReference type="OMA" id="LNARGMW"/>
<dbReference type="Proteomes" id="UP000076632">
    <property type="component" value="Unassembled WGS sequence"/>
</dbReference>
<dbReference type="STRING" id="1328760.A0A165JF01"/>
<dbReference type="GO" id="GO:0003682">
    <property type="term" value="F:chromatin binding"/>
    <property type="evidence" value="ECO:0007669"/>
    <property type="project" value="TreeGrafter"/>
</dbReference>
<feature type="compositionally biased region" description="Pro residues" evidence="1">
    <location>
        <begin position="431"/>
        <end position="442"/>
    </location>
</feature>
<feature type="compositionally biased region" description="Polar residues" evidence="1">
    <location>
        <begin position="184"/>
        <end position="194"/>
    </location>
</feature>
<feature type="region of interest" description="Disordered" evidence="1">
    <location>
        <begin position="317"/>
        <end position="355"/>
    </location>
</feature>
<reference evidence="3 4" key="1">
    <citation type="journal article" date="2016" name="Fungal Biol.">
        <title>The genome of Xylona heveae provides a window into fungal endophytism.</title>
        <authorList>
            <person name="Gazis R."/>
            <person name="Kuo A."/>
            <person name="Riley R."/>
            <person name="LaButti K."/>
            <person name="Lipzen A."/>
            <person name="Lin J."/>
            <person name="Amirebrahimi M."/>
            <person name="Hesse C.N."/>
            <person name="Spatafora J.W."/>
            <person name="Henrissat B."/>
            <person name="Hainaut M."/>
            <person name="Grigoriev I.V."/>
            <person name="Hibbett D.S."/>
        </authorList>
    </citation>
    <scope>NUCLEOTIDE SEQUENCE [LARGE SCALE GENOMIC DNA]</scope>
    <source>
        <strain evidence="3 4">TC161</strain>
    </source>
</reference>
<feature type="region of interest" description="Disordered" evidence="1">
    <location>
        <begin position="176"/>
        <end position="297"/>
    </location>
</feature>
<feature type="region of interest" description="Disordered" evidence="1">
    <location>
        <begin position="608"/>
        <end position="636"/>
    </location>
</feature>
<evidence type="ECO:0000259" key="2">
    <source>
        <dbReference type="Pfam" id="PF12927"/>
    </source>
</evidence>
<evidence type="ECO:0000313" key="4">
    <source>
        <dbReference type="Proteomes" id="UP000076632"/>
    </source>
</evidence>
<dbReference type="EMBL" id="KV407454">
    <property type="protein sequence ID" value="KZF26150.1"/>
    <property type="molecule type" value="Genomic_DNA"/>
</dbReference>
<dbReference type="InterPro" id="IPR039553">
    <property type="entry name" value="Prefoldin-like"/>
</dbReference>
<dbReference type="GO" id="GO:0003714">
    <property type="term" value="F:transcription corepressor activity"/>
    <property type="evidence" value="ECO:0007669"/>
    <property type="project" value="TreeGrafter"/>
</dbReference>
<dbReference type="Pfam" id="PF13758">
    <property type="entry name" value="Prefoldin_3"/>
    <property type="match status" value="1"/>
</dbReference>
<dbReference type="GO" id="GO:0000122">
    <property type="term" value="P:negative regulation of transcription by RNA polymerase II"/>
    <property type="evidence" value="ECO:0007669"/>
    <property type="project" value="TreeGrafter"/>
</dbReference>
<feature type="compositionally biased region" description="Acidic residues" evidence="1">
    <location>
        <begin position="273"/>
        <end position="283"/>
    </location>
</feature>
<dbReference type="OrthoDB" id="21413at2759"/>
<dbReference type="InterPro" id="IPR024325">
    <property type="entry name" value="DUF3835"/>
</dbReference>
<accession>A0A165JF01</accession>
<sequence length="648" mass="71266">MAEPVKDSFGDLERHRARLEENVEKLRKSLQHWQTWEAEYEGLKEEILAFNGEPSREQFLAIGNDFGGDLVNEQEIKALLGDDKGIVRTKRQVVDLVGRRIDYVQQNVKSVEKQLHTAEEKVDAVMVLYQPEVMNEDGLPVTEIREELDEEGNVISSSTSRASDTAPQVLEALRKAGVDIPSGKPSNEPQSEGSSKMAPKEPSGEKTQKPDTDAAQPVQPQSEAKKTSGKPAKKSVSFAENVEEKPTEKPTSAPTQKLNFAQLRPDQRIIEINDSDDDDEDERDPPVIPENESSEDAQLRREMLEYGLNEVGSVVAELDLDESGSQFSDGDDYDEYGEDEEDEDKYGRSTRREISDDYRQEMLELEKQLNARMMQNAGPGGEIPPDLRATGAAQFHIKDEEVEDVSEKPKQKSEEGKKGVRFAEALDIAPPSKPVAKEPPAPVSVDKDAPPAIQDSIIERKAPATSAPGPAAPAPRRVSKFKSARQAADTSPASSKETPQPTKVANGPLANGIVERNNRSSGSSLPLFPASGSKPKQFMGPIKMADEERTRKVPEGPSGKTLANAVVENDPSALAPPFDPDEFDPALLEHQVAVEYHKMRNRMVQRQGGFLPQDEEEEIVPLAPEEGGSGEKKMSRFKAARLAKLGQS</sequence>
<feature type="region of interest" description="Disordered" evidence="1">
    <location>
        <begin position="375"/>
        <end position="539"/>
    </location>
</feature>
<dbReference type="InterPro" id="IPR052255">
    <property type="entry name" value="RNA_pol_II_subunit5-mediator"/>
</dbReference>
<organism evidence="3 4">
    <name type="scientific">Xylona heveae (strain CBS 132557 / TC161)</name>
    <dbReference type="NCBI Taxonomy" id="1328760"/>
    <lineage>
        <taxon>Eukaryota</taxon>
        <taxon>Fungi</taxon>
        <taxon>Dikarya</taxon>
        <taxon>Ascomycota</taxon>
        <taxon>Pezizomycotina</taxon>
        <taxon>Xylonomycetes</taxon>
        <taxon>Xylonales</taxon>
        <taxon>Xylonaceae</taxon>
        <taxon>Xylona</taxon>
    </lineage>
</organism>
<dbReference type="PANTHER" id="PTHR15111:SF0">
    <property type="entry name" value="UNCONVENTIONAL PREFOLDIN RPB5 INTERACTOR 1"/>
    <property type="match status" value="1"/>
</dbReference>
<feature type="compositionally biased region" description="Polar residues" evidence="1">
    <location>
        <begin position="249"/>
        <end position="259"/>
    </location>
</feature>
<evidence type="ECO:0000313" key="3">
    <source>
        <dbReference type="EMBL" id="KZF26150.1"/>
    </source>
</evidence>
<dbReference type="RefSeq" id="XP_018191705.1">
    <property type="nucleotide sequence ID" value="XM_018330701.1"/>
</dbReference>
<dbReference type="GeneID" id="28895838"/>
<protein>
    <recommendedName>
        <fullName evidence="2">DUF3835 domain-containing protein</fullName>
    </recommendedName>
</protein>
<feature type="compositionally biased region" description="Acidic residues" evidence="1">
    <location>
        <begin position="329"/>
        <end position="344"/>
    </location>
</feature>
<feature type="compositionally biased region" description="Basic and acidic residues" evidence="1">
    <location>
        <begin position="345"/>
        <end position="355"/>
    </location>
</feature>
<proteinExistence type="predicted"/>
<dbReference type="GO" id="GO:0019212">
    <property type="term" value="F:phosphatase inhibitor activity"/>
    <property type="evidence" value="ECO:0007669"/>
    <property type="project" value="TreeGrafter"/>
</dbReference>
<name>A0A165JF01_XYLHT</name>